<evidence type="ECO:0000256" key="3">
    <source>
        <dbReference type="ARBA" id="ARBA00022833"/>
    </source>
</evidence>
<evidence type="ECO:0000256" key="1">
    <source>
        <dbReference type="ARBA" id="ARBA00022723"/>
    </source>
</evidence>
<dbReference type="Gene3D" id="2.30.40.10">
    <property type="entry name" value="Urease, subunit C, domain 1"/>
    <property type="match status" value="1"/>
</dbReference>
<sequence length="444" mass="49055">MLLIGNGNVITRQPENGFIKNGCVVIDGQTIKEVGTTTALKAKYPEEEFIDAKGGMIMPGFVNMHNHIYSTFARGLSINGYHPKDFLDILKGQWFRLDSELNNKTTYASGKVAYLDSIKNGVTTMFDHHASYGQTRGSLGELSKAADELGVRTCLCYEVSDRHGEGAMKEAVAENLEFIEAAKQRHDDMQHAMMGLHAAFTLSDPTLEYVREQTPEDVGFHIHVAEGMADVYDSLAKYNKPIVNRLFDWGILGKQTMAGHCIHIGPHEMALLRDTDTMVVTNPESNMGNAVGCPSVLRMLNDYHLLVGLGTDGFTNDMMESFKFANLIHKHQLADPNAGAAEVPEMIFANNPQMANRLFNTKLGVLEPGAAADVIVVDYQSPTPVTADNYNGHILFGVNGRMVNDTIINGQVRMRNREVVGVDEAKIWADAHEQSQLLWQRING</sequence>
<dbReference type="PANTHER" id="PTHR43794:SF11">
    <property type="entry name" value="AMIDOHYDROLASE-RELATED DOMAIN-CONTAINING PROTEIN"/>
    <property type="match status" value="1"/>
</dbReference>
<dbReference type="InterPro" id="IPR050287">
    <property type="entry name" value="MTA/SAH_deaminase"/>
</dbReference>
<dbReference type="Pfam" id="PF22039">
    <property type="entry name" value="HUTI_composite_bact"/>
    <property type="match status" value="1"/>
</dbReference>
<dbReference type="SUPFAM" id="SSF51556">
    <property type="entry name" value="Metallo-dependent hydrolases"/>
    <property type="match status" value="1"/>
</dbReference>
<dbReference type="InterPro" id="IPR006680">
    <property type="entry name" value="Amidohydro-rel"/>
</dbReference>
<dbReference type="Proteomes" id="UP000051638">
    <property type="component" value="Unassembled WGS sequence"/>
</dbReference>
<gene>
    <name evidence="6" type="ORF">FC24_GL001417</name>
</gene>
<evidence type="ECO:0000313" key="7">
    <source>
        <dbReference type="Proteomes" id="UP000051638"/>
    </source>
</evidence>
<name>A0A0R2D1R9_9LACO</name>
<dbReference type="InterPro" id="IPR054418">
    <property type="entry name" value="MQNX/HUTI_composite_N"/>
</dbReference>
<reference evidence="6 7" key="1">
    <citation type="journal article" date="2015" name="Genome Announc.">
        <title>Expanding the biotechnology potential of lactobacilli through comparative genomics of 213 strains and associated genera.</title>
        <authorList>
            <person name="Sun Z."/>
            <person name="Harris H.M."/>
            <person name="McCann A."/>
            <person name="Guo C."/>
            <person name="Argimon S."/>
            <person name="Zhang W."/>
            <person name="Yang X."/>
            <person name="Jeffery I.B."/>
            <person name="Cooney J.C."/>
            <person name="Kagawa T.F."/>
            <person name="Liu W."/>
            <person name="Song Y."/>
            <person name="Salvetti E."/>
            <person name="Wrobel A."/>
            <person name="Rasinkangas P."/>
            <person name="Parkhill J."/>
            <person name="Rea M.C."/>
            <person name="O'Sullivan O."/>
            <person name="Ritari J."/>
            <person name="Douillard F.P."/>
            <person name="Paul Ross R."/>
            <person name="Yang R."/>
            <person name="Briner A.E."/>
            <person name="Felis G.E."/>
            <person name="de Vos W.M."/>
            <person name="Barrangou R."/>
            <person name="Klaenhammer T.R."/>
            <person name="Caufield P.W."/>
            <person name="Cui Y."/>
            <person name="Zhang H."/>
            <person name="O'Toole P.W."/>
        </authorList>
    </citation>
    <scope>NUCLEOTIDE SEQUENCE [LARGE SCALE GENOMIC DNA]</scope>
    <source>
        <strain evidence="6 7">DSM 20253</strain>
    </source>
</reference>
<keyword evidence="1" id="KW-0479">Metal-binding</keyword>
<dbReference type="PATRIC" id="fig|1423796.3.peg.1444"/>
<keyword evidence="2 6" id="KW-0378">Hydrolase</keyword>
<evidence type="ECO:0000256" key="2">
    <source>
        <dbReference type="ARBA" id="ARBA00022801"/>
    </source>
</evidence>
<dbReference type="GO" id="GO:0046872">
    <property type="term" value="F:metal ion binding"/>
    <property type="evidence" value="ECO:0007669"/>
    <property type="project" value="UniProtKB-KW"/>
</dbReference>
<keyword evidence="7" id="KW-1185">Reference proteome</keyword>
<dbReference type="SUPFAM" id="SSF51338">
    <property type="entry name" value="Composite domain of metallo-dependent hydrolases"/>
    <property type="match status" value="1"/>
</dbReference>
<dbReference type="Gene3D" id="3.20.20.140">
    <property type="entry name" value="Metal-dependent hydrolases"/>
    <property type="match status" value="1"/>
</dbReference>
<dbReference type="NCBIfam" id="NF005540">
    <property type="entry name" value="PRK07203.1"/>
    <property type="match status" value="1"/>
</dbReference>
<dbReference type="InterPro" id="IPR011059">
    <property type="entry name" value="Metal-dep_hydrolase_composite"/>
</dbReference>
<dbReference type="NCBIfam" id="TIGR03314">
    <property type="entry name" value="Se_ssnA"/>
    <property type="match status" value="1"/>
</dbReference>
<keyword evidence="3" id="KW-0862">Zinc</keyword>
<dbReference type="RefSeq" id="WP_057873984.1">
    <property type="nucleotide sequence ID" value="NZ_AYYI01000038.1"/>
</dbReference>
<dbReference type="AlphaFoldDB" id="A0A0R2D1R9"/>
<proteinExistence type="predicted"/>
<protein>
    <submittedName>
        <fullName evidence="6">Chlorohydrolase aminohydrolase</fullName>
    </submittedName>
</protein>
<evidence type="ECO:0000313" key="6">
    <source>
        <dbReference type="EMBL" id="KRM97653.1"/>
    </source>
</evidence>
<feature type="domain" description="Amidohydrolase-related" evidence="4">
    <location>
        <begin position="56"/>
        <end position="412"/>
    </location>
</feature>
<dbReference type="PANTHER" id="PTHR43794">
    <property type="entry name" value="AMINOHYDROLASE SSNA-RELATED"/>
    <property type="match status" value="1"/>
</dbReference>
<dbReference type="Pfam" id="PF01979">
    <property type="entry name" value="Amidohydro_1"/>
    <property type="match status" value="1"/>
</dbReference>
<accession>A0A0R2D1R9</accession>
<dbReference type="OrthoDB" id="9797498at2"/>
<feature type="domain" description="Aminodeoxyfutalosine deaminase/Imidazolonepropionase-like composite" evidence="5">
    <location>
        <begin position="22"/>
        <end position="46"/>
    </location>
</feature>
<dbReference type="GO" id="GO:0016810">
    <property type="term" value="F:hydrolase activity, acting on carbon-nitrogen (but not peptide) bonds"/>
    <property type="evidence" value="ECO:0007669"/>
    <property type="project" value="InterPro"/>
</dbReference>
<organism evidence="6 7">
    <name type="scientific">Loigolactobacillus rennini DSM 20253</name>
    <dbReference type="NCBI Taxonomy" id="1423796"/>
    <lineage>
        <taxon>Bacteria</taxon>
        <taxon>Bacillati</taxon>
        <taxon>Bacillota</taxon>
        <taxon>Bacilli</taxon>
        <taxon>Lactobacillales</taxon>
        <taxon>Lactobacillaceae</taxon>
        <taxon>Loigolactobacillus</taxon>
    </lineage>
</organism>
<dbReference type="InterPro" id="IPR017700">
    <property type="entry name" value="Aminohydrolase_SsnA"/>
</dbReference>
<dbReference type="EMBL" id="AYYI01000038">
    <property type="protein sequence ID" value="KRM97653.1"/>
    <property type="molecule type" value="Genomic_DNA"/>
</dbReference>
<dbReference type="STRING" id="1423796.FC24_GL001417"/>
<dbReference type="InterPro" id="IPR032466">
    <property type="entry name" value="Metal_Hydrolase"/>
</dbReference>
<comment type="caution">
    <text evidence="6">The sequence shown here is derived from an EMBL/GenBank/DDBJ whole genome shotgun (WGS) entry which is preliminary data.</text>
</comment>
<evidence type="ECO:0000259" key="5">
    <source>
        <dbReference type="Pfam" id="PF22039"/>
    </source>
</evidence>
<evidence type="ECO:0000259" key="4">
    <source>
        <dbReference type="Pfam" id="PF01979"/>
    </source>
</evidence>
<dbReference type="CDD" id="cd01298">
    <property type="entry name" value="ATZ_TRZ_like"/>
    <property type="match status" value="1"/>
</dbReference>